<dbReference type="KEGG" id="sroi:IAG44_16230"/>
<dbReference type="EMBL" id="CP060828">
    <property type="protein sequence ID" value="QNP70829.1"/>
    <property type="molecule type" value="Genomic_DNA"/>
</dbReference>
<proteinExistence type="predicted"/>
<dbReference type="RefSeq" id="WP_187747813.1">
    <property type="nucleotide sequence ID" value="NZ_CP060828.1"/>
</dbReference>
<keyword evidence="2" id="KW-1185">Reference proteome</keyword>
<dbReference type="AlphaFoldDB" id="A0A7H0IDG3"/>
<organism evidence="1 2">
    <name type="scientific">Streptomyces roseirectus</name>
    <dbReference type="NCBI Taxonomy" id="2768066"/>
    <lineage>
        <taxon>Bacteria</taxon>
        <taxon>Bacillati</taxon>
        <taxon>Actinomycetota</taxon>
        <taxon>Actinomycetes</taxon>
        <taxon>Kitasatosporales</taxon>
        <taxon>Streptomycetaceae</taxon>
        <taxon>Streptomyces</taxon>
    </lineage>
</organism>
<reference evidence="1 2" key="1">
    <citation type="submission" date="2020-08" db="EMBL/GenBank/DDBJ databases">
        <title>A novel species.</title>
        <authorList>
            <person name="Gao J."/>
        </authorList>
    </citation>
    <scope>NUCLEOTIDE SEQUENCE [LARGE SCALE GENOMIC DNA]</scope>
    <source>
        <strain evidence="1 2">CRXT-G-22</strain>
    </source>
</reference>
<name>A0A7H0IDG3_9ACTN</name>
<protein>
    <submittedName>
        <fullName evidence="1">Uncharacterized protein</fullName>
    </submittedName>
</protein>
<dbReference type="Proteomes" id="UP000516052">
    <property type="component" value="Chromosome"/>
</dbReference>
<gene>
    <name evidence="1" type="ORF">IAG44_16230</name>
</gene>
<evidence type="ECO:0000313" key="1">
    <source>
        <dbReference type="EMBL" id="QNP70829.1"/>
    </source>
</evidence>
<evidence type="ECO:0000313" key="2">
    <source>
        <dbReference type="Proteomes" id="UP000516052"/>
    </source>
</evidence>
<sequence length="59" mass="6340">MVVVVFIGSRDAIEQVEEGVRNFAPEGAYVHVVGSVPDAVDDLCDVLWTFEFGNGCGHS</sequence>
<accession>A0A7H0IDG3</accession>